<evidence type="ECO:0000256" key="1">
    <source>
        <dbReference type="ARBA" id="ARBA00001798"/>
    </source>
</evidence>
<dbReference type="AlphaFoldDB" id="A0A6A7B4D7"/>
<keyword evidence="6" id="KW-0863">Zinc-finger</keyword>
<keyword evidence="3" id="KW-0808">Transferase</keyword>
<keyword evidence="5" id="KW-0677">Repeat</keyword>
<dbReference type="InterPro" id="IPR031127">
    <property type="entry name" value="E3_UB_ligase_RBR"/>
</dbReference>
<dbReference type="PROSITE" id="PS51873">
    <property type="entry name" value="TRIAD"/>
    <property type="match status" value="1"/>
</dbReference>
<dbReference type="InterPro" id="IPR002867">
    <property type="entry name" value="IBR_dom"/>
</dbReference>
<dbReference type="SUPFAM" id="SSF57850">
    <property type="entry name" value="RING/U-box"/>
    <property type="match status" value="2"/>
</dbReference>
<evidence type="ECO:0000256" key="7">
    <source>
        <dbReference type="ARBA" id="ARBA00022786"/>
    </source>
</evidence>
<dbReference type="InterPro" id="IPR044066">
    <property type="entry name" value="TRIAD_supradom"/>
</dbReference>
<feature type="compositionally biased region" description="Pro residues" evidence="9">
    <location>
        <begin position="54"/>
        <end position="64"/>
    </location>
</feature>
<evidence type="ECO:0000256" key="3">
    <source>
        <dbReference type="ARBA" id="ARBA00022679"/>
    </source>
</evidence>
<dbReference type="Proteomes" id="UP000799423">
    <property type="component" value="Unassembled WGS sequence"/>
</dbReference>
<reference evidence="11" key="1">
    <citation type="submission" date="2020-01" db="EMBL/GenBank/DDBJ databases">
        <authorList>
            <consortium name="DOE Joint Genome Institute"/>
            <person name="Haridas S."/>
            <person name="Albert R."/>
            <person name="Binder M."/>
            <person name="Bloem J."/>
            <person name="Labutti K."/>
            <person name="Salamov A."/>
            <person name="Andreopoulos B."/>
            <person name="Baker S.E."/>
            <person name="Barry K."/>
            <person name="Bills G."/>
            <person name="Bluhm B.H."/>
            <person name="Cannon C."/>
            <person name="Castanera R."/>
            <person name="Culley D.E."/>
            <person name="Daum C."/>
            <person name="Ezra D."/>
            <person name="Gonzalez J.B."/>
            <person name="Henrissat B."/>
            <person name="Kuo A."/>
            <person name="Liang C."/>
            <person name="Lipzen A."/>
            <person name="Lutzoni F."/>
            <person name="Magnuson J."/>
            <person name="Mondo S."/>
            <person name="Nolan M."/>
            <person name="Ohm R."/>
            <person name="Pangilinan J."/>
            <person name="Park H.-J."/>
            <person name="Ramirez L."/>
            <person name="Alfaro M."/>
            <person name="Sun H."/>
            <person name="Tritt A."/>
            <person name="Yoshinaga Y."/>
            <person name="Zwiers L.-H."/>
            <person name="Turgeon B.G."/>
            <person name="Goodwin S.B."/>
            <person name="Spatafora J.W."/>
            <person name="Crous P.W."/>
            <person name="Grigoriev I.V."/>
        </authorList>
    </citation>
    <scope>NUCLEOTIDE SEQUENCE</scope>
    <source>
        <strain evidence="11">IPT5</strain>
    </source>
</reference>
<evidence type="ECO:0000259" key="10">
    <source>
        <dbReference type="PROSITE" id="PS51873"/>
    </source>
</evidence>
<feature type="region of interest" description="Disordered" evidence="9">
    <location>
        <begin position="1"/>
        <end position="68"/>
    </location>
</feature>
<dbReference type="GO" id="GO:0061630">
    <property type="term" value="F:ubiquitin protein ligase activity"/>
    <property type="evidence" value="ECO:0007669"/>
    <property type="project" value="UniProtKB-EC"/>
</dbReference>
<evidence type="ECO:0000313" key="11">
    <source>
        <dbReference type="EMBL" id="KAF2849188.1"/>
    </source>
</evidence>
<evidence type="ECO:0000256" key="5">
    <source>
        <dbReference type="ARBA" id="ARBA00022737"/>
    </source>
</evidence>
<proteinExistence type="predicted"/>
<comment type="catalytic activity">
    <reaction evidence="1">
        <text>[E2 ubiquitin-conjugating enzyme]-S-ubiquitinyl-L-cysteine + [acceptor protein]-L-lysine = [E2 ubiquitin-conjugating enzyme]-L-cysteine + [acceptor protein]-N(6)-ubiquitinyl-L-lysine.</text>
        <dbReference type="EC" id="2.3.2.31"/>
    </reaction>
</comment>
<protein>
    <recommendedName>
        <fullName evidence="2">RBR-type E3 ubiquitin transferase</fullName>
        <ecNumber evidence="2">2.3.2.31</ecNumber>
    </recommendedName>
</protein>
<dbReference type="GO" id="GO:0016567">
    <property type="term" value="P:protein ubiquitination"/>
    <property type="evidence" value="ECO:0007669"/>
    <property type="project" value="InterPro"/>
</dbReference>
<keyword evidence="4" id="KW-0479">Metal-binding</keyword>
<dbReference type="Pfam" id="PF01485">
    <property type="entry name" value="IBR"/>
    <property type="match status" value="1"/>
</dbReference>
<evidence type="ECO:0000313" key="12">
    <source>
        <dbReference type="Proteomes" id="UP000799423"/>
    </source>
</evidence>
<evidence type="ECO:0000256" key="9">
    <source>
        <dbReference type="SAM" id="MobiDB-lite"/>
    </source>
</evidence>
<evidence type="ECO:0000256" key="6">
    <source>
        <dbReference type="ARBA" id="ARBA00022771"/>
    </source>
</evidence>
<keyword evidence="12" id="KW-1185">Reference proteome</keyword>
<dbReference type="EMBL" id="MU006313">
    <property type="protein sequence ID" value="KAF2849188.1"/>
    <property type="molecule type" value="Genomic_DNA"/>
</dbReference>
<accession>A0A6A7B4D7</accession>
<keyword evidence="8" id="KW-0862">Zinc</keyword>
<feature type="domain" description="RING-type" evidence="10">
    <location>
        <begin position="65"/>
        <end position="310"/>
    </location>
</feature>
<feature type="non-terminal residue" evidence="11">
    <location>
        <position position="333"/>
    </location>
</feature>
<keyword evidence="7" id="KW-0833">Ubl conjugation pathway</keyword>
<evidence type="ECO:0000256" key="2">
    <source>
        <dbReference type="ARBA" id="ARBA00012251"/>
    </source>
</evidence>
<gene>
    <name evidence="11" type="ORF">T440DRAFT_355170</name>
</gene>
<dbReference type="EC" id="2.3.2.31" evidence="2"/>
<dbReference type="Gene3D" id="1.20.120.1750">
    <property type="match status" value="1"/>
</dbReference>
<name>A0A6A7B4D7_9PLEO</name>
<evidence type="ECO:0000256" key="8">
    <source>
        <dbReference type="ARBA" id="ARBA00022833"/>
    </source>
</evidence>
<evidence type="ECO:0000256" key="4">
    <source>
        <dbReference type="ARBA" id="ARBA00022723"/>
    </source>
</evidence>
<dbReference type="PANTHER" id="PTHR11685">
    <property type="entry name" value="RBR FAMILY RING FINGER AND IBR DOMAIN-CONTAINING"/>
    <property type="match status" value="1"/>
</dbReference>
<dbReference type="GO" id="GO:0008270">
    <property type="term" value="F:zinc ion binding"/>
    <property type="evidence" value="ECO:0007669"/>
    <property type="project" value="UniProtKB-KW"/>
</dbReference>
<feature type="non-terminal residue" evidence="11">
    <location>
        <position position="1"/>
    </location>
</feature>
<sequence>PQAPTPAPGSGRVLRSHTAAHTAQLAAPTFKVTKPAPKKRRPRADPWAPKRKPNPNPKPRPGPPSHFTCRICIEEQPSAEFVRWVPPVRGRYTVPHEAPYNCVLHLARNPKKKNINPVCKTCIGRSISAKIDMLGVRQAGNGCMEPGCEQQWHHDFLMRYIDGEVLEKYNIEMFEVWKADVVPKFFTCLSPTCNANGLPDIHSPGYPQVACPECSSRTCAQCEVPWHEGLSCSEYAAKVVDEKMTDSEKEILKFMQSKDGRRCPNCQLVIEKDGGCSSMLCSGCKKFFNWDSAASAIAGSRRTEPYLRDAAPYWNNPNAGPVICEQDALDAAS</sequence>
<organism evidence="11 12">
    <name type="scientific">Plenodomus tracheiphilus IPT5</name>
    <dbReference type="NCBI Taxonomy" id="1408161"/>
    <lineage>
        <taxon>Eukaryota</taxon>
        <taxon>Fungi</taxon>
        <taxon>Dikarya</taxon>
        <taxon>Ascomycota</taxon>
        <taxon>Pezizomycotina</taxon>
        <taxon>Dothideomycetes</taxon>
        <taxon>Pleosporomycetidae</taxon>
        <taxon>Pleosporales</taxon>
        <taxon>Pleosporineae</taxon>
        <taxon>Leptosphaeriaceae</taxon>
        <taxon>Plenodomus</taxon>
    </lineage>
</organism>
<dbReference type="OrthoDB" id="1431934at2759"/>